<dbReference type="CDD" id="cd05834">
    <property type="entry name" value="PWWP_HRP"/>
    <property type="match status" value="1"/>
</dbReference>
<evidence type="ECO:0000256" key="2">
    <source>
        <dbReference type="ARBA" id="ARBA00005309"/>
    </source>
</evidence>
<proteinExistence type="inferred from homology"/>
<dbReference type="InterPro" id="IPR035441">
    <property type="entry name" value="TFIIS/LEDGF_dom_sf"/>
</dbReference>
<evidence type="ECO:0000256" key="5">
    <source>
        <dbReference type="SAM" id="MobiDB-lite"/>
    </source>
</evidence>
<evidence type="ECO:0000256" key="1">
    <source>
        <dbReference type="ARBA" id="ARBA00004123"/>
    </source>
</evidence>
<sequence>MSNTFQIGQRVFAKVRGHPPWPGRIANIVEQSTKYGKYLVHFFGTDEEAFCTGDKVYQYEEYKTIYGKPRKRKAFNLALIEIENAVDHTTPISSSCVLKDHSYVISQQTDIINKLPNHESVLLQQGSKGANDASPGSSNSTTLCCTGNDTPQPLMDMDNTRLEKNMSKAQSARQNLRRKNKIIPELEIFDYKMMSVQNESEKTNFPKETKLNVKNKKSLTRTTVKKGRNNKSAKTSVQNSFTKEDVFKINETCCRYKETSMLTDELESYKTQTIMLEIEYQLRSNLFKSEPNITTGLNALYELTNLEIKPLMLKKHPQIVWTIHNLMKFNESYYLSNLTNSQMSEFNFKAFEIRKLSEMVYEKFKSLFVVPDECTFWNFFSSEISKFRNLTENLTVHEVCTLQTDPSCNDKGAEVDTKGNDYYGEPITHYKECVPEPTFNPIKEEIVNHGYLSLFAIGSQVVKCEHSMQNAAGNHNIKEEIFATVKTEQNVDEFESEEDWLKYV</sequence>
<dbReference type="PROSITE" id="PS50812">
    <property type="entry name" value="PWWP"/>
    <property type="match status" value="1"/>
</dbReference>
<comment type="subcellular location">
    <subcellularLocation>
        <location evidence="1">Nucleus</location>
    </subcellularLocation>
</comment>
<dbReference type="Proteomes" id="UP001378592">
    <property type="component" value="Unassembled WGS sequence"/>
</dbReference>
<evidence type="ECO:0000256" key="3">
    <source>
        <dbReference type="ARBA" id="ARBA00023054"/>
    </source>
</evidence>
<dbReference type="PANTHER" id="PTHR12550">
    <property type="entry name" value="HEPATOMA-DERIVED GROWTH FACTOR-RELATED"/>
    <property type="match status" value="1"/>
</dbReference>
<dbReference type="PANTHER" id="PTHR12550:SF70">
    <property type="entry name" value="JIL-1 ANCHORING AND STABILIZING PROTEIN, ISOFORM A"/>
    <property type="match status" value="1"/>
</dbReference>
<comment type="caution">
    <text evidence="7">The sequence shown here is derived from an EMBL/GenBank/DDBJ whole genome shotgun (WGS) entry which is preliminary data.</text>
</comment>
<feature type="region of interest" description="Disordered" evidence="5">
    <location>
        <begin position="125"/>
        <end position="150"/>
    </location>
</feature>
<evidence type="ECO:0000313" key="7">
    <source>
        <dbReference type="EMBL" id="KAK7794901.1"/>
    </source>
</evidence>
<dbReference type="AlphaFoldDB" id="A0AAN9VEV5"/>
<dbReference type="Pfam" id="PF11467">
    <property type="entry name" value="LEDGF"/>
    <property type="match status" value="1"/>
</dbReference>
<evidence type="ECO:0000256" key="4">
    <source>
        <dbReference type="ARBA" id="ARBA00023242"/>
    </source>
</evidence>
<name>A0AAN9VEV5_9ORTH</name>
<feature type="domain" description="PWWP" evidence="6">
    <location>
        <begin position="7"/>
        <end position="62"/>
    </location>
</feature>
<accession>A0AAN9VEV5</accession>
<dbReference type="EMBL" id="JAZDUA010000311">
    <property type="protein sequence ID" value="KAK7794901.1"/>
    <property type="molecule type" value="Genomic_DNA"/>
</dbReference>
<dbReference type="SUPFAM" id="SSF63748">
    <property type="entry name" value="Tudor/PWWP/MBT"/>
    <property type="match status" value="1"/>
</dbReference>
<protein>
    <recommendedName>
        <fullName evidence="6">PWWP domain-containing protein</fullName>
    </recommendedName>
</protein>
<dbReference type="SMART" id="SM00293">
    <property type="entry name" value="PWWP"/>
    <property type="match status" value="1"/>
</dbReference>
<evidence type="ECO:0000313" key="8">
    <source>
        <dbReference type="Proteomes" id="UP001378592"/>
    </source>
</evidence>
<keyword evidence="3" id="KW-0175">Coiled coil</keyword>
<dbReference type="InterPro" id="IPR000313">
    <property type="entry name" value="PWWP_dom"/>
</dbReference>
<gene>
    <name evidence="7" type="ORF">R5R35_005661</name>
</gene>
<dbReference type="InterPro" id="IPR021567">
    <property type="entry name" value="LEDGF_IBD"/>
</dbReference>
<reference evidence="7 8" key="1">
    <citation type="submission" date="2024-03" db="EMBL/GenBank/DDBJ databases">
        <title>The genome assembly and annotation of the cricket Gryllus longicercus Weissman &amp; Gray.</title>
        <authorList>
            <person name="Szrajer S."/>
            <person name="Gray D."/>
            <person name="Ylla G."/>
        </authorList>
    </citation>
    <scope>NUCLEOTIDE SEQUENCE [LARGE SCALE GENOMIC DNA]</scope>
    <source>
        <strain evidence="7">DAG 2021-001</strain>
        <tissue evidence="7">Whole body minus gut</tissue>
    </source>
</reference>
<dbReference type="SUPFAM" id="SSF140576">
    <property type="entry name" value="HIV integrase-binding domain"/>
    <property type="match status" value="1"/>
</dbReference>
<evidence type="ECO:0000259" key="6">
    <source>
        <dbReference type="PROSITE" id="PS50812"/>
    </source>
</evidence>
<organism evidence="7 8">
    <name type="scientific">Gryllus longicercus</name>
    <dbReference type="NCBI Taxonomy" id="2509291"/>
    <lineage>
        <taxon>Eukaryota</taxon>
        <taxon>Metazoa</taxon>
        <taxon>Ecdysozoa</taxon>
        <taxon>Arthropoda</taxon>
        <taxon>Hexapoda</taxon>
        <taxon>Insecta</taxon>
        <taxon>Pterygota</taxon>
        <taxon>Neoptera</taxon>
        <taxon>Polyneoptera</taxon>
        <taxon>Orthoptera</taxon>
        <taxon>Ensifera</taxon>
        <taxon>Gryllidea</taxon>
        <taxon>Grylloidea</taxon>
        <taxon>Gryllidae</taxon>
        <taxon>Gryllinae</taxon>
        <taxon>Gryllus</taxon>
    </lineage>
</organism>
<dbReference type="InterPro" id="IPR036218">
    <property type="entry name" value="HIVI-bd_sf"/>
</dbReference>
<dbReference type="Gene3D" id="1.20.930.10">
    <property type="entry name" value="Conserved domain common to transcription factors TFIIS, elongin A, CRSP70"/>
    <property type="match status" value="1"/>
</dbReference>
<dbReference type="Pfam" id="PF00855">
    <property type="entry name" value="PWWP"/>
    <property type="match status" value="1"/>
</dbReference>
<dbReference type="Gene3D" id="2.30.30.140">
    <property type="match status" value="1"/>
</dbReference>
<dbReference type="GO" id="GO:0005634">
    <property type="term" value="C:nucleus"/>
    <property type="evidence" value="ECO:0007669"/>
    <property type="project" value="UniProtKB-SubCell"/>
</dbReference>
<comment type="similarity">
    <text evidence="2">Belongs to the HDGF family.</text>
</comment>
<keyword evidence="8" id="KW-1185">Reference proteome</keyword>
<keyword evidence="4" id="KW-0539">Nucleus</keyword>